<dbReference type="Proteomes" id="UP001606303">
    <property type="component" value="Unassembled WGS sequence"/>
</dbReference>
<protein>
    <submittedName>
        <fullName evidence="1">Uncharacterized protein</fullName>
    </submittedName>
</protein>
<evidence type="ECO:0000313" key="2">
    <source>
        <dbReference type="Proteomes" id="UP001606303"/>
    </source>
</evidence>
<gene>
    <name evidence="1" type="ORF">ACG01O_12945</name>
</gene>
<keyword evidence="2" id="KW-1185">Reference proteome</keyword>
<reference evidence="1 2" key="1">
    <citation type="submission" date="2024-08" db="EMBL/GenBank/DDBJ databases">
        <authorList>
            <person name="Lu H."/>
        </authorList>
    </citation>
    <scope>NUCLEOTIDE SEQUENCE [LARGE SCALE GENOMIC DNA]</scope>
    <source>
        <strain evidence="1 2">BYS87W</strain>
    </source>
</reference>
<name>A0ABW7H006_9BURK</name>
<comment type="caution">
    <text evidence="1">The sequence shown here is derived from an EMBL/GenBank/DDBJ whole genome shotgun (WGS) entry which is preliminary data.</text>
</comment>
<proteinExistence type="predicted"/>
<accession>A0ABW7H006</accession>
<dbReference type="EMBL" id="JBIGIB010000003">
    <property type="protein sequence ID" value="MFG6467523.1"/>
    <property type="molecule type" value="Genomic_DNA"/>
</dbReference>
<sequence>MGDRYSEEPHVVAENSHDELLKPVAESLCTRALTRFAEEARLDGESRMDAVERYEVDCVWHVLGSDRMRNETVALLDAKLKHPATDVQKTCVAEVLRTAAVGQSPDLLMSFDSDAPNSWLRCCAPQHGLGVRAEVEAVS</sequence>
<evidence type="ECO:0000313" key="1">
    <source>
        <dbReference type="EMBL" id="MFG6467523.1"/>
    </source>
</evidence>
<dbReference type="RefSeq" id="WP_394385178.1">
    <property type="nucleotide sequence ID" value="NZ_JBIGIB010000003.1"/>
</dbReference>
<organism evidence="1 2">
    <name type="scientific">Pelomonas baiyunensis</name>
    <dbReference type="NCBI Taxonomy" id="3299026"/>
    <lineage>
        <taxon>Bacteria</taxon>
        <taxon>Pseudomonadati</taxon>
        <taxon>Pseudomonadota</taxon>
        <taxon>Betaproteobacteria</taxon>
        <taxon>Burkholderiales</taxon>
        <taxon>Sphaerotilaceae</taxon>
        <taxon>Roseateles</taxon>
    </lineage>
</organism>